<reference evidence="10 11" key="1">
    <citation type="submission" date="2023-12" db="EMBL/GenBank/DDBJ databases">
        <title>Description of Novel Strain Fulvimarina sp. 2208YS6-2-32 isolated from Uroteuthis (Photololigo) edulis.</title>
        <authorList>
            <person name="Park J.-S."/>
        </authorList>
    </citation>
    <scope>NUCLEOTIDE SEQUENCE [LARGE SCALE GENOMIC DNA]</scope>
    <source>
        <strain evidence="10 11">2208YS6-2-32</strain>
    </source>
</reference>
<feature type="binding site" evidence="8">
    <location>
        <begin position="21"/>
        <end position="22"/>
    </location>
    <ligand>
        <name>ATP</name>
        <dbReference type="ChEBI" id="CHEBI:30616"/>
    </ligand>
</feature>
<dbReference type="PANTHER" id="PTHR43766:SF1">
    <property type="entry name" value="TRYPTOPHAN--TRNA LIGASE, MITOCHONDRIAL"/>
    <property type="match status" value="1"/>
</dbReference>
<comment type="catalytic activity">
    <reaction evidence="7 8">
        <text>tRNA(Trp) + L-tryptophan + ATP = L-tryptophyl-tRNA(Trp) + AMP + diphosphate + H(+)</text>
        <dbReference type="Rhea" id="RHEA:24080"/>
        <dbReference type="Rhea" id="RHEA-COMP:9671"/>
        <dbReference type="Rhea" id="RHEA-COMP:9705"/>
        <dbReference type="ChEBI" id="CHEBI:15378"/>
        <dbReference type="ChEBI" id="CHEBI:30616"/>
        <dbReference type="ChEBI" id="CHEBI:33019"/>
        <dbReference type="ChEBI" id="CHEBI:57912"/>
        <dbReference type="ChEBI" id="CHEBI:78442"/>
        <dbReference type="ChEBI" id="CHEBI:78535"/>
        <dbReference type="ChEBI" id="CHEBI:456215"/>
        <dbReference type="EC" id="6.1.1.2"/>
    </reaction>
</comment>
<dbReference type="CDD" id="cd00806">
    <property type="entry name" value="TrpRS_core"/>
    <property type="match status" value="1"/>
</dbReference>
<keyword evidence="11" id="KW-1185">Reference proteome</keyword>
<evidence type="ECO:0000256" key="2">
    <source>
        <dbReference type="ARBA" id="ARBA00022598"/>
    </source>
</evidence>
<dbReference type="InterPro" id="IPR001412">
    <property type="entry name" value="aa-tRNA-synth_I_CS"/>
</dbReference>
<proteinExistence type="inferred from homology"/>
<keyword evidence="6 8" id="KW-0030">Aminoacyl-tRNA synthetase</keyword>
<evidence type="ECO:0000256" key="1">
    <source>
        <dbReference type="ARBA" id="ARBA00005594"/>
    </source>
</evidence>
<comment type="similarity">
    <text evidence="1 8 9">Belongs to the class-I aminoacyl-tRNA synthetase family.</text>
</comment>
<dbReference type="EMBL" id="JAXLPB010000001">
    <property type="protein sequence ID" value="MDY8107855.1"/>
    <property type="molecule type" value="Genomic_DNA"/>
</dbReference>
<keyword evidence="8" id="KW-0963">Cytoplasm</keyword>
<dbReference type="InterPro" id="IPR002306">
    <property type="entry name" value="Trp-tRNA-ligase"/>
</dbReference>
<protein>
    <recommendedName>
        <fullName evidence="8">Tryptophan--tRNA ligase</fullName>
        <ecNumber evidence="8">6.1.1.2</ecNumber>
    </recommendedName>
    <alternativeName>
        <fullName evidence="8">Tryptophanyl-tRNA synthetase</fullName>
        <shortName evidence="8">TrpRS</shortName>
    </alternativeName>
</protein>
<dbReference type="GO" id="GO:0004830">
    <property type="term" value="F:tryptophan-tRNA ligase activity"/>
    <property type="evidence" value="ECO:0007669"/>
    <property type="project" value="UniProtKB-EC"/>
</dbReference>
<feature type="binding site" evidence="8">
    <location>
        <begin position="13"/>
        <end position="15"/>
    </location>
    <ligand>
        <name>ATP</name>
        <dbReference type="ChEBI" id="CHEBI:30616"/>
    </ligand>
</feature>
<dbReference type="Gene3D" id="3.40.50.620">
    <property type="entry name" value="HUPs"/>
    <property type="match status" value="1"/>
</dbReference>
<dbReference type="PANTHER" id="PTHR43766">
    <property type="entry name" value="TRYPTOPHAN--TRNA LIGASE, MITOCHONDRIAL"/>
    <property type="match status" value="1"/>
</dbReference>
<dbReference type="InterPro" id="IPR050203">
    <property type="entry name" value="Trp-tRNA_synthetase"/>
</dbReference>
<keyword evidence="4 8" id="KW-0067">ATP-binding</keyword>
<dbReference type="HAMAP" id="MF_00140_B">
    <property type="entry name" value="Trp_tRNA_synth_B"/>
    <property type="match status" value="1"/>
</dbReference>
<feature type="binding site" evidence="8">
    <location>
        <begin position="217"/>
        <end position="221"/>
    </location>
    <ligand>
        <name>ATP</name>
        <dbReference type="ChEBI" id="CHEBI:30616"/>
    </ligand>
</feature>
<evidence type="ECO:0000256" key="9">
    <source>
        <dbReference type="RuleBase" id="RU363036"/>
    </source>
</evidence>
<feature type="binding site" evidence="8">
    <location>
        <begin position="149"/>
        <end position="151"/>
    </location>
    <ligand>
        <name>ATP</name>
        <dbReference type="ChEBI" id="CHEBI:30616"/>
    </ligand>
</feature>
<accession>A0ABU5HXT0</accession>
<dbReference type="InterPro" id="IPR002305">
    <property type="entry name" value="aa-tRNA-synth_Ic"/>
</dbReference>
<gene>
    <name evidence="8 10" type="primary">trpS</name>
    <name evidence="10" type="ORF">U0C82_01665</name>
</gene>
<comment type="caution">
    <text evidence="10">The sequence shown here is derived from an EMBL/GenBank/DDBJ whole genome shotgun (WGS) entry which is preliminary data.</text>
</comment>
<evidence type="ECO:0000256" key="5">
    <source>
        <dbReference type="ARBA" id="ARBA00022917"/>
    </source>
</evidence>
<evidence type="ECO:0000256" key="4">
    <source>
        <dbReference type="ARBA" id="ARBA00022840"/>
    </source>
</evidence>
<dbReference type="Pfam" id="PF00579">
    <property type="entry name" value="tRNA-synt_1b"/>
    <property type="match status" value="1"/>
</dbReference>
<feature type="binding site" evidence="8">
    <location>
        <position position="137"/>
    </location>
    <ligand>
        <name>L-tryptophan</name>
        <dbReference type="ChEBI" id="CHEBI:57912"/>
    </ligand>
</feature>
<dbReference type="SUPFAM" id="SSF52374">
    <property type="entry name" value="Nucleotidylyl transferase"/>
    <property type="match status" value="1"/>
</dbReference>
<name>A0ABU5HXT0_9HYPH</name>
<feature type="binding site" evidence="8">
    <location>
        <position position="208"/>
    </location>
    <ligand>
        <name>ATP</name>
        <dbReference type="ChEBI" id="CHEBI:30616"/>
    </ligand>
</feature>
<evidence type="ECO:0000256" key="7">
    <source>
        <dbReference type="ARBA" id="ARBA00049929"/>
    </source>
</evidence>
<evidence type="ECO:0000313" key="11">
    <source>
        <dbReference type="Proteomes" id="UP001294412"/>
    </source>
</evidence>
<dbReference type="Proteomes" id="UP001294412">
    <property type="component" value="Unassembled WGS sequence"/>
</dbReference>
<dbReference type="PRINTS" id="PR01039">
    <property type="entry name" value="TRNASYNTHTRP"/>
</dbReference>
<evidence type="ECO:0000256" key="6">
    <source>
        <dbReference type="ARBA" id="ARBA00023146"/>
    </source>
</evidence>
<dbReference type="RefSeq" id="WP_322185241.1">
    <property type="nucleotide sequence ID" value="NZ_JAXLPB010000001.1"/>
</dbReference>
<evidence type="ECO:0000256" key="8">
    <source>
        <dbReference type="HAMAP-Rule" id="MF_00140"/>
    </source>
</evidence>
<dbReference type="InterPro" id="IPR024109">
    <property type="entry name" value="Trp-tRNA-ligase_bac-type"/>
</dbReference>
<sequence>MSDFAPRVLSGIQPTGNLHLGNYLGAIKKFVAMQDEMPCLFCVVDLHAITAKLVQDDLAGQTRSIAAAYLAAGIDPERSVIFNQSRVSGHAELAWIFNCVARIGWMNRMTQFKDKAGKDRENASLGLLAYPSLMAADILVYRATHVPVGEDQKQHLELTRDIAIKFNNDFSQKIAATGLGREIRMGNETVNGYFPITDPIIEGPATRVMSLKDGSKKMSKSDPSDLSRINLTDDAEAIARKVKKAKTDPDALPSEPAGLAGRPEADNLVGIYAALAGQSRKAVLKEFGGRQFSEFKPSLVDLAVSSLAPVTGEMRRLIEDPGHIDSVLKAGGEKADEIASRTIRDVKDIIGMLRD</sequence>
<keyword evidence="2 8" id="KW-0436">Ligase</keyword>
<dbReference type="Gene3D" id="1.10.240.10">
    <property type="entry name" value="Tyrosyl-Transfer RNA Synthetase"/>
    <property type="match status" value="1"/>
</dbReference>
<keyword evidence="3 8" id="KW-0547">Nucleotide-binding</keyword>
<comment type="subunit">
    <text evidence="8">Homodimer.</text>
</comment>
<feature type="short sequence motif" description="'KMSKS' region" evidence="8">
    <location>
        <begin position="217"/>
        <end position="221"/>
    </location>
</feature>
<comment type="function">
    <text evidence="8">Catalyzes the attachment of tryptophan to tRNA(Trp).</text>
</comment>
<dbReference type="PROSITE" id="PS00178">
    <property type="entry name" value="AA_TRNA_LIGASE_I"/>
    <property type="match status" value="1"/>
</dbReference>
<dbReference type="NCBIfam" id="TIGR00233">
    <property type="entry name" value="trpS"/>
    <property type="match status" value="1"/>
</dbReference>
<evidence type="ECO:0000313" key="10">
    <source>
        <dbReference type="EMBL" id="MDY8107855.1"/>
    </source>
</evidence>
<evidence type="ECO:0000256" key="3">
    <source>
        <dbReference type="ARBA" id="ARBA00022741"/>
    </source>
</evidence>
<organism evidence="10 11">
    <name type="scientific">Fulvimarina uroteuthidis</name>
    <dbReference type="NCBI Taxonomy" id="3098149"/>
    <lineage>
        <taxon>Bacteria</taxon>
        <taxon>Pseudomonadati</taxon>
        <taxon>Pseudomonadota</taxon>
        <taxon>Alphaproteobacteria</taxon>
        <taxon>Hyphomicrobiales</taxon>
        <taxon>Aurantimonadaceae</taxon>
        <taxon>Fulvimarina</taxon>
    </lineage>
</organism>
<dbReference type="EC" id="6.1.1.2" evidence="8"/>
<dbReference type="InterPro" id="IPR014729">
    <property type="entry name" value="Rossmann-like_a/b/a_fold"/>
</dbReference>
<comment type="subcellular location">
    <subcellularLocation>
        <location evidence="8">Cytoplasm</location>
    </subcellularLocation>
</comment>
<keyword evidence="5 8" id="KW-0648">Protein biosynthesis</keyword>
<feature type="short sequence motif" description="'HIGH' region" evidence="8">
    <location>
        <begin position="14"/>
        <end position="22"/>
    </location>
</feature>